<comment type="similarity">
    <text evidence="2 9">Belongs to the RRP36 family.</text>
</comment>
<keyword evidence="6 9" id="KW-0539">Nucleus</keyword>
<evidence type="ECO:0000313" key="12">
    <source>
        <dbReference type="Proteomes" id="UP000218811"/>
    </source>
</evidence>
<keyword evidence="3 9" id="KW-0690">Ribosome biogenesis</keyword>
<reference evidence="11 12" key="1">
    <citation type="journal article" date="2012" name="Science">
        <title>The Paleozoic origin of enzymatic lignin decomposition reconstructed from 31 fungal genomes.</title>
        <authorList>
            <person name="Floudas D."/>
            <person name="Binder M."/>
            <person name="Riley R."/>
            <person name="Barry K."/>
            <person name="Blanchette R.A."/>
            <person name="Henrissat B."/>
            <person name="Martinez A.T."/>
            <person name="Otillar R."/>
            <person name="Spatafora J.W."/>
            <person name="Yadav J.S."/>
            <person name="Aerts A."/>
            <person name="Benoit I."/>
            <person name="Boyd A."/>
            <person name="Carlson A."/>
            <person name="Copeland A."/>
            <person name="Coutinho P.M."/>
            <person name="de Vries R.P."/>
            <person name="Ferreira P."/>
            <person name="Findley K."/>
            <person name="Foster B."/>
            <person name="Gaskell J."/>
            <person name="Glotzer D."/>
            <person name="Gorecki P."/>
            <person name="Heitman J."/>
            <person name="Hesse C."/>
            <person name="Hori C."/>
            <person name="Igarashi K."/>
            <person name="Jurgens J.A."/>
            <person name="Kallen N."/>
            <person name="Kersten P."/>
            <person name="Kohler A."/>
            <person name="Kuees U."/>
            <person name="Kumar T.K.A."/>
            <person name="Kuo A."/>
            <person name="LaButti K."/>
            <person name="Larrondo L.F."/>
            <person name="Lindquist E."/>
            <person name="Ling A."/>
            <person name="Lombard V."/>
            <person name="Lucas S."/>
            <person name="Lundell T."/>
            <person name="Martin R."/>
            <person name="McLaughlin D.J."/>
            <person name="Morgenstern I."/>
            <person name="Morin E."/>
            <person name="Murat C."/>
            <person name="Nagy L.G."/>
            <person name="Nolan M."/>
            <person name="Ohm R.A."/>
            <person name="Patyshakuliyeva A."/>
            <person name="Rokas A."/>
            <person name="Ruiz-Duenas F.J."/>
            <person name="Sabat G."/>
            <person name="Salamov A."/>
            <person name="Samejima M."/>
            <person name="Schmutz J."/>
            <person name="Slot J.C."/>
            <person name="St John F."/>
            <person name="Stenlid J."/>
            <person name="Sun H."/>
            <person name="Sun S."/>
            <person name="Syed K."/>
            <person name="Tsang A."/>
            <person name="Wiebenga A."/>
            <person name="Young D."/>
            <person name="Pisabarro A."/>
            <person name="Eastwood D.C."/>
            <person name="Martin F."/>
            <person name="Cullen D."/>
            <person name="Grigoriev I.V."/>
            <person name="Hibbett D.S."/>
        </authorList>
    </citation>
    <scope>NUCLEOTIDE SEQUENCE [LARGE SCALE GENOMIC DNA]</scope>
    <source>
        <strain evidence="11 12">MD-104</strain>
    </source>
</reference>
<evidence type="ECO:0000256" key="7">
    <source>
        <dbReference type="ARBA" id="ARBA00023274"/>
    </source>
</evidence>
<comment type="subcellular location">
    <subcellularLocation>
        <location evidence="1 9">Nucleus</location>
        <location evidence="1 9">Nucleolus</location>
    </subcellularLocation>
</comment>
<evidence type="ECO:0000256" key="9">
    <source>
        <dbReference type="RuleBase" id="RU368027"/>
    </source>
</evidence>
<dbReference type="Proteomes" id="UP000218811">
    <property type="component" value="Unassembled WGS sequence"/>
</dbReference>
<evidence type="ECO:0000256" key="3">
    <source>
        <dbReference type="ARBA" id="ARBA00022517"/>
    </source>
</evidence>
<dbReference type="InterPro" id="IPR009292">
    <property type="entry name" value="RRP36"/>
</dbReference>
<feature type="compositionally biased region" description="Basic and acidic residues" evidence="10">
    <location>
        <begin position="1"/>
        <end position="13"/>
    </location>
</feature>
<gene>
    <name evidence="11" type="ORF">WOLCODRAFT_135268</name>
</gene>
<organism evidence="11 12">
    <name type="scientific">Wolfiporia cocos (strain MD-104)</name>
    <name type="common">Brown rot fungus</name>
    <dbReference type="NCBI Taxonomy" id="742152"/>
    <lineage>
        <taxon>Eukaryota</taxon>
        <taxon>Fungi</taxon>
        <taxon>Dikarya</taxon>
        <taxon>Basidiomycota</taxon>
        <taxon>Agaricomycotina</taxon>
        <taxon>Agaricomycetes</taxon>
        <taxon>Polyporales</taxon>
        <taxon>Phaeolaceae</taxon>
        <taxon>Wolfiporia</taxon>
    </lineage>
</organism>
<sequence>MKGKGRATDDAPKPKQAIPKRKSKNAPVEMNSKRPVPRRKLEVEEPKVVPRDPRFLPLVGEFSSKRFQAQYGFLSEMHTEEMKTLRDNLKRARKLLAHSPGALRAEREREVQRLERAYKRAESVVNRDRREKIDQDALERAAREEKEKRKAGKGSWFMKKSDKKELLLKAKFDALAASGGQAAVRKAIEKKQKKESQKEKKRRPFAPGQPAGAGGGAPRKRAHGAPGGDGGRSGKRRRVG</sequence>
<dbReference type="GO" id="GO:0000462">
    <property type="term" value="P:maturation of SSU-rRNA from tricistronic rRNA transcript (SSU-rRNA, 5.8S rRNA, LSU-rRNA)"/>
    <property type="evidence" value="ECO:0007669"/>
    <property type="project" value="TreeGrafter"/>
</dbReference>
<dbReference type="PANTHER" id="PTHR21738">
    <property type="entry name" value="RIBOSOMAL RNA PROCESSING PROTEIN 36 HOMOLOG"/>
    <property type="match status" value="1"/>
</dbReference>
<dbReference type="OMA" id="CRNVEQK"/>
<evidence type="ECO:0000256" key="8">
    <source>
        <dbReference type="ARBA" id="ARBA00025053"/>
    </source>
</evidence>
<evidence type="ECO:0000313" key="11">
    <source>
        <dbReference type="EMBL" id="PCH33690.1"/>
    </source>
</evidence>
<evidence type="ECO:0000256" key="1">
    <source>
        <dbReference type="ARBA" id="ARBA00004604"/>
    </source>
</evidence>
<dbReference type="AlphaFoldDB" id="A0A2H3IUM9"/>
<accession>A0A2H3IUM9</accession>
<dbReference type="PANTHER" id="PTHR21738:SF0">
    <property type="entry name" value="RIBOSOMAL RNA PROCESSING PROTEIN 36 HOMOLOG"/>
    <property type="match status" value="1"/>
</dbReference>
<evidence type="ECO:0000256" key="10">
    <source>
        <dbReference type="SAM" id="MobiDB-lite"/>
    </source>
</evidence>
<keyword evidence="5" id="KW-0175">Coiled coil</keyword>
<evidence type="ECO:0000256" key="4">
    <source>
        <dbReference type="ARBA" id="ARBA00022552"/>
    </source>
</evidence>
<feature type="region of interest" description="Disordered" evidence="10">
    <location>
        <begin position="1"/>
        <end position="45"/>
    </location>
</feature>
<proteinExistence type="inferred from homology"/>
<dbReference type="STRING" id="742152.A0A2H3IUM9"/>
<name>A0A2H3IUM9_WOLCO</name>
<keyword evidence="4 9" id="KW-0698">rRNA processing</keyword>
<protein>
    <recommendedName>
        <fullName evidence="9">rRNA biogenesis protein RRP36</fullName>
    </recommendedName>
</protein>
<keyword evidence="7 9" id="KW-0687">Ribonucleoprotein</keyword>
<dbReference type="GO" id="GO:0030686">
    <property type="term" value="C:90S preribosome"/>
    <property type="evidence" value="ECO:0007669"/>
    <property type="project" value="TreeGrafter"/>
</dbReference>
<feature type="compositionally biased region" description="Basic and acidic residues" evidence="10">
    <location>
        <begin position="121"/>
        <end position="148"/>
    </location>
</feature>
<evidence type="ECO:0000256" key="5">
    <source>
        <dbReference type="ARBA" id="ARBA00023054"/>
    </source>
</evidence>
<evidence type="ECO:0000256" key="6">
    <source>
        <dbReference type="ARBA" id="ARBA00023242"/>
    </source>
</evidence>
<feature type="compositionally biased region" description="Basic and acidic residues" evidence="10">
    <location>
        <begin position="186"/>
        <end position="198"/>
    </location>
</feature>
<comment type="function">
    <text evidence="8 9">Component of the 90S pre-ribosome involved in the maturation of rRNAs. Required for early cleavages of the pre-RNAs in the 40S ribosomal subunit maturation pathway.</text>
</comment>
<keyword evidence="12" id="KW-1185">Reference proteome</keyword>
<feature type="region of interest" description="Disordered" evidence="10">
    <location>
        <begin position="121"/>
        <end position="158"/>
    </location>
</feature>
<dbReference type="OrthoDB" id="448446at2759"/>
<dbReference type="Pfam" id="PF06102">
    <property type="entry name" value="RRP36"/>
    <property type="match status" value="1"/>
</dbReference>
<dbReference type="GO" id="GO:0005730">
    <property type="term" value="C:nucleolus"/>
    <property type="evidence" value="ECO:0007669"/>
    <property type="project" value="UniProtKB-SubCell"/>
</dbReference>
<evidence type="ECO:0000256" key="2">
    <source>
        <dbReference type="ARBA" id="ARBA00009418"/>
    </source>
</evidence>
<feature type="region of interest" description="Disordered" evidence="10">
    <location>
        <begin position="177"/>
        <end position="240"/>
    </location>
</feature>
<comment type="subunit">
    <text evidence="9">Associates with 90S and pre-40S pre-ribosomal particles.</text>
</comment>
<dbReference type="EMBL" id="KB467831">
    <property type="protein sequence ID" value="PCH33690.1"/>
    <property type="molecule type" value="Genomic_DNA"/>
</dbReference>